<dbReference type="RefSeq" id="WP_169495651.1">
    <property type="nucleotide sequence ID" value="NZ_JABBFZ010000001.1"/>
</dbReference>
<protein>
    <submittedName>
        <fullName evidence="1">Uncharacterized protein</fullName>
    </submittedName>
</protein>
<dbReference type="EMBL" id="JABBFZ010000001">
    <property type="protein sequence ID" value="NML29337.1"/>
    <property type="molecule type" value="Genomic_DNA"/>
</dbReference>
<dbReference type="Proteomes" id="UP000583127">
    <property type="component" value="Unassembled WGS sequence"/>
</dbReference>
<sequence length="79" mass="8920">MQRNDLLEWIRRNGSGLVDQFLPPGAQAELDSVIRDHRHEVDVDAFLMFVSIRALLRERGMASCESDCEAGQIMAMLST</sequence>
<evidence type="ECO:0000313" key="2">
    <source>
        <dbReference type="Proteomes" id="UP000583127"/>
    </source>
</evidence>
<proteinExistence type="predicted"/>
<dbReference type="AlphaFoldDB" id="A0A7X9X1I7"/>
<organism evidence="1 2">
    <name type="scientific">Paraburkholderia antibiotica</name>
    <dbReference type="NCBI Taxonomy" id="2728839"/>
    <lineage>
        <taxon>Bacteria</taxon>
        <taxon>Pseudomonadati</taxon>
        <taxon>Pseudomonadota</taxon>
        <taxon>Betaproteobacteria</taxon>
        <taxon>Burkholderiales</taxon>
        <taxon>Burkholderiaceae</taxon>
        <taxon>Paraburkholderia</taxon>
    </lineage>
</organism>
<keyword evidence="2" id="KW-1185">Reference proteome</keyword>
<gene>
    <name evidence="1" type="ORF">HHL14_00545</name>
</gene>
<reference evidence="1 2" key="1">
    <citation type="submission" date="2020-04" db="EMBL/GenBank/DDBJ databases">
        <title>Paraburkholderia sp. G-4-1-8 isolated from soil.</title>
        <authorList>
            <person name="Dahal R.H."/>
        </authorList>
    </citation>
    <scope>NUCLEOTIDE SEQUENCE [LARGE SCALE GENOMIC DNA]</scope>
    <source>
        <strain evidence="1 2">G-4-1-8</strain>
    </source>
</reference>
<name>A0A7X9X1I7_9BURK</name>
<evidence type="ECO:0000313" key="1">
    <source>
        <dbReference type="EMBL" id="NML29337.1"/>
    </source>
</evidence>
<accession>A0A7X9X1I7</accession>
<comment type="caution">
    <text evidence="1">The sequence shown here is derived from an EMBL/GenBank/DDBJ whole genome shotgun (WGS) entry which is preliminary data.</text>
</comment>